<accession>A0ABS5KLU3</accession>
<gene>
    <name evidence="6" type="ORF">KGQ19_08890</name>
</gene>
<evidence type="ECO:0000259" key="5">
    <source>
        <dbReference type="PROSITE" id="PS50956"/>
    </source>
</evidence>
<dbReference type="SUPFAM" id="SSF46785">
    <property type="entry name" value="Winged helix' DNA-binding domain"/>
    <property type="match status" value="1"/>
</dbReference>
<keyword evidence="7" id="KW-1185">Reference proteome</keyword>
<dbReference type="SMART" id="SM00344">
    <property type="entry name" value="HTH_ASNC"/>
    <property type="match status" value="1"/>
</dbReference>
<reference evidence="6 7" key="1">
    <citation type="submission" date="2020-02" db="EMBL/GenBank/DDBJ databases">
        <title>Acidophilic actinobacteria isolated from forest soil.</title>
        <authorList>
            <person name="Golinska P."/>
        </authorList>
    </citation>
    <scope>NUCLEOTIDE SEQUENCE [LARGE SCALE GENOMIC DNA]</scope>
    <source>
        <strain evidence="6 7">NL8</strain>
    </source>
</reference>
<feature type="region of interest" description="Disordered" evidence="4">
    <location>
        <begin position="141"/>
        <end position="167"/>
    </location>
</feature>
<evidence type="ECO:0000313" key="6">
    <source>
        <dbReference type="EMBL" id="MBS2546984.1"/>
    </source>
</evidence>
<evidence type="ECO:0000256" key="3">
    <source>
        <dbReference type="ARBA" id="ARBA00023163"/>
    </source>
</evidence>
<proteinExistence type="predicted"/>
<dbReference type="Gene3D" id="1.10.10.10">
    <property type="entry name" value="Winged helix-like DNA-binding domain superfamily/Winged helix DNA-binding domain"/>
    <property type="match status" value="1"/>
</dbReference>
<keyword evidence="3" id="KW-0804">Transcription</keyword>
<evidence type="ECO:0000256" key="2">
    <source>
        <dbReference type="ARBA" id="ARBA00023125"/>
    </source>
</evidence>
<dbReference type="PANTHER" id="PTHR30154:SF53">
    <property type="entry name" value="HTH-TYPE TRANSCRIPTIONAL REGULATOR LRPC"/>
    <property type="match status" value="1"/>
</dbReference>
<dbReference type="SUPFAM" id="SSF54909">
    <property type="entry name" value="Dimeric alpha+beta barrel"/>
    <property type="match status" value="1"/>
</dbReference>
<evidence type="ECO:0000256" key="4">
    <source>
        <dbReference type="SAM" id="MobiDB-lite"/>
    </source>
</evidence>
<dbReference type="Proteomes" id="UP000730482">
    <property type="component" value="Unassembled WGS sequence"/>
</dbReference>
<name>A0ABS5KLU3_9ACTN</name>
<dbReference type="EMBL" id="JAAFYZ010000021">
    <property type="protein sequence ID" value="MBS2546984.1"/>
    <property type="molecule type" value="Genomic_DNA"/>
</dbReference>
<comment type="caution">
    <text evidence="6">The sequence shown here is derived from an EMBL/GenBank/DDBJ whole genome shotgun (WGS) entry which is preliminary data.</text>
</comment>
<feature type="compositionally biased region" description="Basic and acidic residues" evidence="4">
    <location>
        <begin position="154"/>
        <end position="167"/>
    </location>
</feature>
<dbReference type="Gene3D" id="3.30.70.920">
    <property type="match status" value="1"/>
</dbReference>
<keyword evidence="1" id="KW-0805">Transcription regulation</keyword>
<dbReference type="PANTHER" id="PTHR30154">
    <property type="entry name" value="LEUCINE-RESPONSIVE REGULATORY PROTEIN"/>
    <property type="match status" value="1"/>
</dbReference>
<evidence type="ECO:0000256" key="1">
    <source>
        <dbReference type="ARBA" id="ARBA00023015"/>
    </source>
</evidence>
<dbReference type="InterPro" id="IPR019888">
    <property type="entry name" value="Tscrpt_reg_AsnC-like"/>
</dbReference>
<evidence type="ECO:0000313" key="7">
    <source>
        <dbReference type="Proteomes" id="UP000730482"/>
    </source>
</evidence>
<sequence length="167" mass="18558">MDAVDRALIDALRTNGRMSYAELGRLVSLSGPSVTDRINRLESNGVITGYRAMVAPEQLGLNVTAMIGILLSDSAELDDVAWRLRDVPEIEDCFFVAGEESFLLKVRAGHPEDLERIIGRLTRIRGVARTRTTVALSTKWEDRPMALAEPDEDDAKHAERHSGSERR</sequence>
<keyword evidence="2" id="KW-0238">DNA-binding</keyword>
<organism evidence="6 7">
    <name type="scientific">Catenulispora pinistramenti</name>
    <dbReference type="NCBI Taxonomy" id="2705254"/>
    <lineage>
        <taxon>Bacteria</taxon>
        <taxon>Bacillati</taxon>
        <taxon>Actinomycetota</taxon>
        <taxon>Actinomycetes</taxon>
        <taxon>Catenulisporales</taxon>
        <taxon>Catenulisporaceae</taxon>
        <taxon>Catenulispora</taxon>
    </lineage>
</organism>
<dbReference type="InterPro" id="IPR019887">
    <property type="entry name" value="Tscrpt_reg_AsnC/Lrp_C"/>
</dbReference>
<protein>
    <submittedName>
        <fullName evidence="6">Lrp/AsnC family transcriptional regulator</fullName>
    </submittedName>
</protein>
<dbReference type="RefSeq" id="WP_212008591.1">
    <property type="nucleotide sequence ID" value="NZ_JAAFYZ010000021.1"/>
</dbReference>
<dbReference type="PRINTS" id="PR00033">
    <property type="entry name" value="HTHASNC"/>
</dbReference>
<dbReference type="InterPro" id="IPR036390">
    <property type="entry name" value="WH_DNA-bd_sf"/>
</dbReference>
<dbReference type="Pfam" id="PF01037">
    <property type="entry name" value="AsnC_trans_reg"/>
    <property type="match status" value="1"/>
</dbReference>
<dbReference type="InterPro" id="IPR011008">
    <property type="entry name" value="Dimeric_a/b-barrel"/>
</dbReference>
<dbReference type="PROSITE" id="PS50956">
    <property type="entry name" value="HTH_ASNC_2"/>
    <property type="match status" value="1"/>
</dbReference>
<dbReference type="InterPro" id="IPR036388">
    <property type="entry name" value="WH-like_DNA-bd_sf"/>
</dbReference>
<dbReference type="InterPro" id="IPR000485">
    <property type="entry name" value="AsnC-type_HTH_dom"/>
</dbReference>
<feature type="domain" description="HTH asnC-type" evidence="5">
    <location>
        <begin position="1"/>
        <end position="62"/>
    </location>
</feature>
<dbReference type="Pfam" id="PF13404">
    <property type="entry name" value="HTH_AsnC-type"/>
    <property type="match status" value="1"/>
</dbReference>